<feature type="non-terminal residue" evidence="7">
    <location>
        <position position="1"/>
    </location>
</feature>
<keyword evidence="5 6" id="KW-0472">Membrane</keyword>
<keyword evidence="4 6" id="KW-1133">Transmembrane helix</keyword>
<dbReference type="GO" id="GO:0016020">
    <property type="term" value="C:membrane"/>
    <property type="evidence" value="ECO:0007669"/>
    <property type="project" value="UniProtKB-SubCell"/>
</dbReference>
<evidence type="ECO:0000256" key="5">
    <source>
        <dbReference type="ARBA" id="ARBA00023136"/>
    </source>
</evidence>
<dbReference type="SUPFAM" id="SSF103473">
    <property type="entry name" value="MFS general substrate transporter"/>
    <property type="match status" value="1"/>
</dbReference>
<comment type="caution">
    <text evidence="7">The sequence shown here is derived from an EMBL/GenBank/DDBJ whole genome shotgun (WGS) entry which is preliminary data.</text>
</comment>
<evidence type="ECO:0000256" key="2">
    <source>
        <dbReference type="ARBA" id="ARBA00005982"/>
    </source>
</evidence>
<dbReference type="Pfam" id="PF00854">
    <property type="entry name" value="PTR2"/>
    <property type="match status" value="1"/>
</dbReference>
<keyword evidence="8" id="KW-1185">Reference proteome</keyword>
<reference evidence="7 8" key="1">
    <citation type="journal article" date="2019" name="Sci. Rep.">
        <title>A high-quality genome of Eragrostis curvula grass provides insights into Poaceae evolution and supports new strategies to enhance forage quality.</title>
        <authorList>
            <person name="Carballo J."/>
            <person name="Santos B.A.C.M."/>
            <person name="Zappacosta D."/>
            <person name="Garbus I."/>
            <person name="Selva J.P."/>
            <person name="Gallo C.A."/>
            <person name="Diaz A."/>
            <person name="Albertini E."/>
            <person name="Caccamo M."/>
            <person name="Echenique V."/>
        </authorList>
    </citation>
    <scope>NUCLEOTIDE SEQUENCE [LARGE SCALE GENOMIC DNA]</scope>
    <source>
        <strain evidence="8">cv. Victoria</strain>
        <tissue evidence="7">Leaf</tissue>
    </source>
</reference>
<accession>A0A5J9V7K4</accession>
<dbReference type="InterPro" id="IPR036259">
    <property type="entry name" value="MFS_trans_sf"/>
</dbReference>
<evidence type="ECO:0000256" key="3">
    <source>
        <dbReference type="ARBA" id="ARBA00022692"/>
    </source>
</evidence>
<evidence type="ECO:0000256" key="6">
    <source>
        <dbReference type="SAM" id="Phobius"/>
    </source>
</evidence>
<dbReference type="EMBL" id="RWGY01000011">
    <property type="protein sequence ID" value="TVU31421.1"/>
    <property type="molecule type" value="Genomic_DNA"/>
</dbReference>
<evidence type="ECO:0000313" key="7">
    <source>
        <dbReference type="EMBL" id="TVU31421.1"/>
    </source>
</evidence>
<keyword evidence="3 6" id="KW-0812">Transmembrane</keyword>
<name>A0A5J9V7K4_9POAL</name>
<dbReference type="GO" id="GO:0022857">
    <property type="term" value="F:transmembrane transporter activity"/>
    <property type="evidence" value="ECO:0007669"/>
    <property type="project" value="InterPro"/>
</dbReference>
<feature type="transmembrane region" description="Helical" evidence="6">
    <location>
        <begin position="103"/>
        <end position="126"/>
    </location>
</feature>
<dbReference type="Proteomes" id="UP000324897">
    <property type="component" value="Chromosome 1"/>
</dbReference>
<evidence type="ECO:0000313" key="8">
    <source>
        <dbReference type="Proteomes" id="UP000324897"/>
    </source>
</evidence>
<comment type="subcellular location">
    <subcellularLocation>
        <location evidence="1">Membrane</location>
        <topology evidence="1">Multi-pass membrane protein</topology>
    </subcellularLocation>
</comment>
<evidence type="ECO:0000256" key="1">
    <source>
        <dbReference type="ARBA" id="ARBA00004141"/>
    </source>
</evidence>
<dbReference type="Gene3D" id="1.20.1250.20">
    <property type="entry name" value="MFS general substrate transporter like domains"/>
    <property type="match status" value="1"/>
</dbReference>
<dbReference type="PANTHER" id="PTHR11654">
    <property type="entry name" value="OLIGOPEPTIDE TRANSPORTER-RELATED"/>
    <property type="match status" value="1"/>
</dbReference>
<sequence>METADEQRPLLRLQPPQVAVSEHTSDGTVDINRQPALKGVEFCECMAYFTISKNLVTYLTNVLHESKVAAARNVSAWAGACFLTPLLRAFIADTYLGRYRTVVVFLPVYAVGMLVLVVSALLPVFFSPSTNIGNIHHIVVYLGLYLASIGSGGVKPCTSSFGADQFDINDPGELFDQLQQHAV</sequence>
<proteinExistence type="inferred from homology"/>
<evidence type="ECO:0000256" key="4">
    <source>
        <dbReference type="ARBA" id="ARBA00022989"/>
    </source>
</evidence>
<evidence type="ECO:0008006" key="9">
    <source>
        <dbReference type="Google" id="ProtNLM"/>
    </source>
</evidence>
<dbReference type="AlphaFoldDB" id="A0A5J9V7K4"/>
<dbReference type="InterPro" id="IPR000109">
    <property type="entry name" value="POT_fam"/>
</dbReference>
<comment type="similarity">
    <text evidence="2">Belongs to the major facilitator superfamily. Proton-dependent oligopeptide transporter (POT/PTR) (TC 2.A.17) family.</text>
</comment>
<gene>
    <name evidence="7" type="ORF">EJB05_23105</name>
</gene>
<dbReference type="OrthoDB" id="1898501at2759"/>
<organism evidence="7 8">
    <name type="scientific">Eragrostis curvula</name>
    <name type="common">weeping love grass</name>
    <dbReference type="NCBI Taxonomy" id="38414"/>
    <lineage>
        <taxon>Eukaryota</taxon>
        <taxon>Viridiplantae</taxon>
        <taxon>Streptophyta</taxon>
        <taxon>Embryophyta</taxon>
        <taxon>Tracheophyta</taxon>
        <taxon>Spermatophyta</taxon>
        <taxon>Magnoliopsida</taxon>
        <taxon>Liliopsida</taxon>
        <taxon>Poales</taxon>
        <taxon>Poaceae</taxon>
        <taxon>PACMAD clade</taxon>
        <taxon>Chloridoideae</taxon>
        <taxon>Eragrostideae</taxon>
        <taxon>Eragrostidinae</taxon>
        <taxon>Eragrostis</taxon>
    </lineage>
</organism>
<dbReference type="Gramene" id="TVU31421">
    <property type="protein sequence ID" value="TVU31421"/>
    <property type="gene ID" value="EJB05_23105"/>
</dbReference>
<protein>
    <recommendedName>
        <fullName evidence="9">Major facilitator superfamily (MFS) profile domain-containing protein</fullName>
    </recommendedName>
</protein>